<gene>
    <name evidence="1" type="ORF">CP10139811_1619</name>
</gene>
<comment type="caution">
    <text evidence="1">The sequence shown here is derived from an EMBL/GenBank/DDBJ whole genome shotgun (WGS) entry which is preliminary data.</text>
</comment>
<dbReference type="Proteomes" id="UP000016200">
    <property type="component" value="Unassembled WGS sequence"/>
</dbReference>
<accession>S7KL05</accession>
<sequence>MVAVSSPSRGLQKRGAALVSSGKYSALEEVELSPSSGPVTGKG</sequence>
<dbReference type="HOGENOM" id="CLU_3231411_0_0_0"/>
<evidence type="ECO:0000313" key="2">
    <source>
        <dbReference type="Proteomes" id="UP000016200"/>
    </source>
</evidence>
<dbReference type="AlphaFoldDB" id="S7KL05"/>
<dbReference type="EMBL" id="ATNB01000110">
    <property type="protein sequence ID" value="EPP35130.1"/>
    <property type="molecule type" value="Genomic_DNA"/>
</dbReference>
<reference evidence="1 2" key="1">
    <citation type="submission" date="2013-04" db="EMBL/GenBank/DDBJ databases">
        <title>Genome sequence of Chlamydia psittaci 10-1398/11.</title>
        <authorList>
            <person name="Huot-Creasy H."/>
            <person name="McCracken C.L."/>
            <person name="Humphries M."/>
            <person name="Sachse K."/>
            <person name="Laroucau K."/>
            <person name="Bavoil P."/>
            <person name="Myers G.S."/>
        </authorList>
    </citation>
    <scope>NUCLEOTIDE SEQUENCE [LARGE SCALE GENOMIC DNA]</scope>
    <source>
        <strain evidence="1 2">10_1398_11</strain>
    </source>
</reference>
<proteinExistence type="predicted"/>
<dbReference type="PATRIC" id="fig|1238237.3.peg.376"/>
<organism evidence="1 2">
    <name type="scientific">Chlamydia ibidis</name>
    <dbReference type="NCBI Taxonomy" id="1405396"/>
    <lineage>
        <taxon>Bacteria</taxon>
        <taxon>Pseudomonadati</taxon>
        <taxon>Chlamydiota</taxon>
        <taxon>Chlamydiia</taxon>
        <taxon>Chlamydiales</taxon>
        <taxon>Chlamydiaceae</taxon>
        <taxon>Chlamydia/Chlamydophila group</taxon>
        <taxon>Chlamydia</taxon>
    </lineage>
</organism>
<protein>
    <submittedName>
        <fullName evidence="1">Uncharacterized protein</fullName>
    </submittedName>
</protein>
<name>S7KL05_9CHLA</name>
<evidence type="ECO:0000313" key="1">
    <source>
        <dbReference type="EMBL" id="EPP35130.1"/>
    </source>
</evidence>